<keyword evidence="9" id="KW-0560">Oxidoreductase</keyword>
<dbReference type="Gene3D" id="1.10.1040.10">
    <property type="entry name" value="N-(1-d-carboxylethyl)-l-norvaline Dehydrogenase, domain 2"/>
    <property type="match status" value="1"/>
</dbReference>
<protein>
    <recommendedName>
        <fullName evidence="3">2-dehydropantoate 2-reductase</fullName>
        <ecNumber evidence="2">1.1.1.169</ecNumber>
    </recommendedName>
    <alternativeName>
        <fullName evidence="5">Ketopantoate reductase</fullName>
    </alternativeName>
</protein>
<reference evidence="10" key="1">
    <citation type="journal article" date="2019" name="Int. J. Syst. Evol. Microbiol.">
        <title>The Global Catalogue of Microorganisms (GCM) 10K type strain sequencing project: providing services to taxonomists for standard genome sequencing and annotation.</title>
        <authorList>
            <consortium name="The Broad Institute Genomics Platform"/>
            <consortium name="The Broad Institute Genome Sequencing Center for Infectious Disease"/>
            <person name="Wu L."/>
            <person name="Ma J."/>
        </authorList>
    </citation>
    <scope>NUCLEOTIDE SEQUENCE [LARGE SCALE GENOMIC DNA]</scope>
    <source>
        <strain evidence="10">CECT 7131</strain>
    </source>
</reference>
<comment type="pathway">
    <text evidence="1">Cofactor biosynthesis; (R)-pantothenate biosynthesis; (R)-pantoate from 3-methyl-2-oxobutanoate: step 2/2.</text>
</comment>
<dbReference type="InterPro" id="IPR008927">
    <property type="entry name" value="6-PGluconate_DH-like_C_sf"/>
</dbReference>
<dbReference type="InterPro" id="IPR013328">
    <property type="entry name" value="6PGD_dom2"/>
</dbReference>
<evidence type="ECO:0000259" key="7">
    <source>
        <dbReference type="Pfam" id="PF02558"/>
    </source>
</evidence>
<organism evidence="9 10">
    <name type="scientific">Paeniroseomonas aquatica</name>
    <dbReference type="NCBI Taxonomy" id="373043"/>
    <lineage>
        <taxon>Bacteria</taxon>
        <taxon>Pseudomonadati</taxon>
        <taxon>Pseudomonadota</taxon>
        <taxon>Alphaproteobacteria</taxon>
        <taxon>Acetobacterales</taxon>
        <taxon>Acetobacteraceae</taxon>
        <taxon>Paeniroseomonas</taxon>
    </lineage>
</organism>
<dbReference type="Gene3D" id="3.40.50.720">
    <property type="entry name" value="NAD(P)-binding Rossmann-like Domain"/>
    <property type="match status" value="1"/>
</dbReference>
<evidence type="ECO:0000256" key="3">
    <source>
        <dbReference type="ARBA" id="ARBA00019465"/>
    </source>
</evidence>
<evidence type="ECO:0000313" key="9">
    <source>
        <dbReference type="EMBL" id="MDN3566424.1"/>
    </source>
</evidence>
<evidence type="ECO:0000256" key="2">
    <source>
        <dbReference type="ARBA" id="ARBA00013014"/>
    </source>
</evidence>
<keyword evidence="4" id="KW-0566">Pantothenate biosynthesis</keyword>
<gene>
    <name evidence="9" type="ORF">QWZ14_18790</name>
</gene>
<name>A0ABT8A9E1_9PROT</name>
<feature type="domain" description="Ketopantoate reductase N-terminal" evidence="7">
    <location>
        <begin position="3"/>
        <end position="110"/>
    </location>
</feature>
<dbReference type="InterPro" id="IPR051402">
    <property type="entry name" value="KPR-Related"/>
</dbReference>
<dbReference type="SUPFAM" id="SSF51735">
    <property type="entry name" value="NAD(P)-binding Rossmann-fold domains"/>
    <property type="match status" value="1"/>
</dbReference>
<evidence type="ECO:0000256" key="1">
    <source>
        <dbReference type="ARBA" id="ARBA00004994"/>
    </source>
</evidence>
<dbReference type="InterPro" id="IPR013752">
    <property type="entry name" value="KPA_reductase"/>
</dbReference>
<dbReference type="SUPFAM" id="SSF48179">
    <property type="entry name" value="6-phosphogluconate dehydrogenase C-terminal domain-like"/>
    <property type="match status" value="1"/>
</dbReference>
<dbReference type="Pfam" id="PF02558">
    <property type="entry name" value="ApbA"/>
    <property type="match status" value="1"/>
</dbReference>
<comment type="catalytic activity">
    <reaction evidence="6">
        <text>(R)-pantoate + NADP(+) = 2-dehydropantoate + NADPH + H(+)</text>
        <dbReference type="Rhea" id="RHEA:16233"/>
        <dbReference type="ChEBI" id="CHEBI:11561"/>
        <dbReference type="ChEBI" id="CHEBI:15378"/>
        <dbReference type="ChEBI" id="CHEBI:15980"/>
        <dbReference type="ChEBI" id="CHEBI:57783"/>
        <dbReference type="ChEBI" id="CHEBI:58349"/>
        <dbReference type="EC" id="1.1.1.169"/>
    </reaction>
</comment>
<comment type="caution">
    <text evidence="9">The sequence shown here is derived from an EMBL/GenBank/DDBJ whole genome shotgun (WGS) entry which is preliminary data.</text>
</comment>
<dbReference type="NCBIfam" id="NF005089">
    <property type="entry name" value="PRK06522.1-4"/>
    <property type="match status" value="1"/>
</dbReference>
<dbReference type="RefSeq" id="WP_290318348.1">
    <property type="nucleotide sequence ID" value="NZ_JAUFPN010000173.1"/>
</dbReference>
<evidence type="ECO:0000256" key="6">
    <source>
        <dbReference type="ARBA" id="ARBA00048793"/>
    </source>
</evidence>
<evidence type="ECO:0000256" key="5">
    <source>
        <dbReference type="ARBA" id="ARBA00032024"/>
    </source>
</evidence>
<dbReference type="GO" id="GO:0008677">
    <property type="term" value="F:2-dehydropantoate 2-reductase activity"/>
    <property type="evidence" value="ECO:0007669"/>
    <property type="project" value="UniProtKB-EC"/>
</dbReference>
<dbReference type="InterPro" id="IPR013332">
    <property type="entry name" value="KPR_N"/>
</dbReference>
<evidence type="ECO:0000259" key="8">
    <source>
        <dbReference type="Pfam" id="PF08546"/>
    </source>
</evidence>
<dbReference type="Pfam" id="PF08546">
    <property type="entry name" value="ApbA_C"/>
    <property type="match status" value="1"/>
</dbReference>
<dbReference type="EC" id="1.1.1.169" evidence="2"/>
<dbReference type="PANTHER" id="PTHR21708:SF45">
    <property type="entry name" value="2-DEHYDROPANTOATE 2-REDUCTASE"/>
    <property type="match status" value="1"/>
</dbReference>
<evidence type="ECO:0000256" key="4">
    <source>
        <dbReference type="ARBA" id="ARBA00022655"/>
    </source>
</evidence>
<feature type="domain" description="Ketopantoate reductase C-terminal" evidence="8">
    <location>
        <begin position="202"/>
        <end position="330"/>
    </location>
</feature>
<evidence type="ECO:0000313" key="10">
    <source>
        <dbReference type="Proteomes" id="UP001529369"/>
    </source>
</evidence>
<proteinExistence type="predicted"/>
<dbReference type="PANTHER" id="PTHR21708">
    <property type="entry name" value="PROBABLE 2-DEHYDROPANTOATE 2-REDUCTASE"/>
    <property type="match status" value="1"/>
</dbReference>
<keyword evidence="10" id="KW-1185">Reference proteome</keyword>
<accession>A0ABT8A9E1</accession>
<dbReference type="EMBL" id="JAUFPN010000173">
    <property type="protein sequence ID" value="MDN3566424.1"/>
    <property type="molecule type" value="Genomic_DNA"/>
</dbReference>
<dbReference type="Proteomes" id="UP001529369">
    <property type="component" value="Unassembled WGS sequence"/>
</dbReference>
<dbReference type="InterPro" id="IPR036291">
    <property type="entry name" value="NAD(P)-bd_dom_sf"/>
</dbReference>
<sequence>MRVTILGAGAVGGWLAAGLARAGLDNPGLASLGILARGASLAALRAQGLVFLHGERREAFPVEATDDPAALAGADILLLGLKSHDLPAALPLIQRLRGPGTLVVAVQNGIPWWFLQGFGGPAEGLTLASVDPGGALAAAMPVDRVLGAVAHVGATVAAPGVIRLMQQDRLLLGDPSGRHPGPLARLVGALAAGGIPAAAVPDIRREVWLKLWGNSNMNPLSALCRADMRAMLDDAGIRGLVMAMMAEMAALGDRIGLPLAGPEDPGGERAIADRIAVTRRLGAFRTSMLQDLEAGRPLESGPLVGALVELAGRLGQPVPTLAGIHGLVRLLAAAPG</sequence>